<dbReference type="Proteomes" id="UP000789901">
    <property type="component" value="Unassembled WGS sequence"/>
</dbReference>
<protein>
    <submittedName>
        <fullName evidence="1">10968_t:CDS:1</fullName>
    </submittedName>
</protein>
<evidence type="ECO:0000313" key="1">
    <source>
        <dbReference type="EMBL" id="CAG8849783.1"/>
    </source>
</evidence>
<feature type="non-terminal residue" evidence="1">
    <location>
        <position position="1"/>
    </location>
</feature>
<accession>A0ABN7X783</accession>
<gene>
    <name evidence="1" type="ORF">GMARGA_LOCUS39880</name>
</gene>
<sequence>FDFMRKDEIQYYNRIDYFIDGKLGEFMTWLYLLIQIDLAGKSYLY</sequence>
<evidence type="ECO:0000313" key="2">
    <source>
        <dbReference type="Proteomes" id="UP000789901"/>
    </source>
</evidence>
<proteinExistence type="predicted"/>
<name>A0ABN7X783_GIGMA</name>
<comment type="caution">
    <text evidence="1">The sequence shown here is derived from an EMBL/GenBank/DDBJ whole genome shotgun (WGS) entry which is preliminary data.</text>
</comment>
<keyword evidence="2" id="KW-1185">Reference proteome</keyword>
<organism evidence="1 2">
    <name type="scientific">Gigaspora margarita</name>
    <dbReference type="NCBI Taxonomy" id="4874"/>
    <lineage>
        <taxon>Eukaryota</taxon>
        <taxon>Fungi</taxon>
        <taxon>Fungi incertae sedis</taxon>
        <taxon>Mucoromycota</taxon>
        <taxon>Glomeromycotina</taxon>
        <taxon>Glomeromycetes</taxon>
        <taxon>Diversisporales</taxon>
        <taxon>Gigasporaceae</taxon>
        <taxon>Gigaspora</taxon>
    </lineage>
</organism>
<dbReference type="EMBL" id="CAJVQB010097911">
    <property type="protein sequence ID" value="CAG8849783.1"/>
    <property type="molecule type" value="Genomic_DNA"/>
</dbReference>
<reference evidence="1 2" key="1">
    <citation type="submission" date="2021-06" db="EMBL/GenBank/DDBJ databases">
        <authorList>
            <person name="Kallberg Y."/>
            <person name="Tangrot J."/>
            <person name="Rosling A."/>
        </authorList>
    </citation>
    <scope>NUCLEOTIDE SEQUENCE [LARGE SCALE GENOMIC DNA]</scope>
    <source>
        <strain evidence="1 2">120-4 pot B 10/14</strain>
    </source>
</reference>